<dbReference type="PROSITE" id="PS01124">
    <property type="entry name" value="HTH_ARAC_FAMILY_2"/>
    <property type="match status" value="1"/>
</dbReference>
<evidence type="ECO:0000256" key="3">
    <source>
        <dbReference type="ARBA" id="ARBA00023163"/>
    </source>
</evidence>
<comment type="caution">
    <text evidence="5">The sequence shown here is derived from an EMBL/GenBank/DDBJ whole genome shotgun (WGS) entry which is preliminary data.</text>
</comment>
<dbReference type="EMBL" id="JAULBC010000001">
    <property type="protein sequence ID" value="MEX6686883.1"/>
    <property type="molecule type" value="Genomic_DNA"/>
</dbReference>
<dbReference type="Gene3D" id="1.10.10.60">
    <property type="entry name" value="Homeodomain-like"/>
    <property type="match status" value="1"/>
</dbReference>
<evidence type="ECO:0000259" key="4">
    <source>
        <dbReference type="PROSITE" id="PS01124"/>
    </source>
</evidence>
<evidence type="ECO:0000256" key="1">
    <source>
        <dbReference type="ARBA" id="ARBA00023015"/>
    </source>
</evidence>
<evidence type="ECO:0000313" key="6">
    <source>
        <dbReference type="Proteomes" id="UP001560573"/>
    </source>
</evidence>
<dbReference type="InterPro" id="IPR009057">
    <property type="entry name" value="Homeodomain-like_sf"/>
</dbReference>
<dbReference type="SMART" id="SM00342">
    <property type="entry name" value="HTH_ARAC"/>
    <property type="match status" value="1"/>
</dbReference>
<gene>
    <name evidence="5" type="ORF">QTN47_05225</name>
</gene>
<reference evidence="5 6" key="1">
    <citation type="submission" date="2023-07" db="EMBL/GenBank/DDBJ databases">
        <authorList>
            <person name="Lian W.-H."/>
        </authorList>
    </citation>
    <scope>NUCLEOTIDE SEQUENCE [LARGE SCALE GENOMIC DNA]</scope>
    <source>
        <strain evidence="5 6">SYSU DXS3180</strain>
    </source>
</reference>
<feature type="domain" description="HTH araC/xylS-type" evidence="4">
    <location>
        <begin position="191"/>
        <end position="301"/>
    </location>
</feature>
<dbReference type="Pfam" id="PF12833">
    <property type="entry name" value="HTH_18"/>
    <property type="match status" value="1"/>
</dbReference>
<dbReference type="SUPFAM" id="SSF51215">
    <property type="entry name" value="Regulatory protein AraC"/>
    <property type="match status" value="1"/>
</dbReference>
<evidence type="ECO:0000313" key="5">
    <source>
        <dbReference type="EMBL" id="MEX6686883.1"/>
    </source>
</evidence>
<keyword evidence="6" id="KW-1185">Reference proteome</keyword>
<dbReference type="Proteomes" id="UP001560573">
    <property type="component" value="Unassembled WGS sequence"/>
</dbReference>
<dbReference type="PANTHER" id="PTHR43280">
    <property type="entry name" value="ARAC-FAMILY TRANSCRIPTIONAL REGULATOR"/>
    <property type="match status" value="1"/>
</dbReference>
<protein>
    <submittedName>
        <fullName evidence="5">Helix-turn-helix transcriptional regulator</fullName>
    </submittedName>
</protein>
<sequence>MNKTQTLEDFYAGHAVANKPSLNGNNGYGHFNVYRREEFMCKSCVPYSRRDFYKITFIEGTGVLHYADKSLELNNNTLLFSNPNVPYSWEITSEKQTGYFCLFTEDFFKSGSRHDNLSDNPMYRIGGHPVFFPDEAQQKNICFIFEKMLEEMESEYTYKYDLMHNYINLLMHEAMKMRPAETFVAHSNASSRIANLFIELMERQFPIDTPANTLKLKTAKDYASRLSVHVNHLNRAVKEITGKTTTEHVAERIVNEAKALLIHTDWNISEIGYALGFEYPSYFNNFFKKQTNVTPRAFRSE</sequence>
<organism evidence="5 6">
    <name type="scientific">Danxiaibacter flavus</name>
    <dbReference type="NCBI Taxonomy" id="3049108"/>
    <lineage>
        <taxon>Bacteria</taxon>
        <taxon>Pseudomonadati</taxon>
        <taxon>Bacteroidota</taxon>
        <taxon>Chitinophagia</taxon>
        <taxon>Chitinophagales</taxon>
        <taxon>Chitinophagaceae</taxon>
        <taxon>Danxiaibacter</taxon>
    </lineage>
</organism>
<keyword evidence="2" id="KW-0238">DNA-binding</keyword>
<name>A0ABV3ZEI1_9BACT</name>
<keyword evidence="3" id="KW-0804">Transcription</keyword>
<dbReference type="SUPFAM" id="SSF46689">
    <property type="entry name" value="Homeodomain-like"/>
    <property type="match status" value="1"/>
</dbReference>
<evidence type="ECO:0000256" key="2">
    <source>
        <dbReference type="ARBA" id="ARBA00023125"/>
    </source>
</evidence>
<dbReference type="InterPro" id="IPR018060">
    <property type="entry name" value="HTH_AraC"/>
</dbReference>
<dbReference type="InterPro" id="IPR037923">
    <property type="entry name" value="HTH-like"/>
</dbReference>
<accession>A0ABV3ZEI1</accession>
<proteinExistence type="predicted"/>
<dbReference type="PANTHER" id="PTHR43280:SF32">
    <property type="entry name" value="TRANSCRIPTIONAL REGULATORY PROTEIN"/>
    <property type="match status" value="1"/>
</dbReference>
<keyword evidence="1" id="KW-0805">Transcription regulation</keyword>
<dbReference type="RefSeq" id="WP_369328279.1">
    <property type="nucleotide sequence ID" value="NZ_JAULBC010000001.1"/>
</dbReference>